<name>A0A177AK94_9PEZI</name>
<gene>
    <name evidence="2" type="ORF">VC83_01572</name>
</gene>
<dbReference type="VEuPathDB" id="FungiDB:GMDG_07296"/>
<reference evidence="2" key="1">
    <citation type="submission" date="2016-03" db="EMBL/GenBank/DDBJ databases">
        <title>Updated assembly of Pseudogymnoascus destructans, the fungus causing white-nose syndrome of bats.</title>
        <authorList>
            <person name="Palmer J.M."/>
            <person name="Drees K.P."/>
            <person name="Foster J.T."/>
            <person name="Lindner D.L."/>
        </authorList>
    </citation>
    <scope>NUCLEOTIDE SEQUENCE [LARGE SCALE GENOMIC DNA]</scope>
    <source>
        <strain evidence="2">20631-21</strain>
    </source>
</reference>
<evidence type="ECO:0000313" key="2">
    <source>
        <dbReference type="EMBL" id="OAF61711.1"/>
    </source>
</evidence>
<evidence type="ECO:0000256" key="1">
    <source>
        <dbReference type="SAM" id="MobiDB-lite"/>
    </source>
</evidence>
<dbReference type="Proteomes" id="UP000077154">
    <property type="component" value="Unassembled WGS sequence"/>
</dbReference>
<proteinExistence type="predicted"/>
<dbReference type="RefSeq" id="XP_024326985.1">
    <property type="nucleotide sequence ID" value="XM_024465247.1"/>
</dbReference>
<dbReference type="AlphaFoldDB" id="A0A177AK94"/>
<dbReference type="eggNOG" id="ENOG502SRF0">
    <property type="taxonomic scope" value="Eukaryota"/>
</dbReference>
<dbReference type="Gene3D" id="3.30.450.30">
    <property type="entry name" value="Dynein light chain 2a, cytoplasmic"/>
    <property type="match status" value="1"/>
</dbReference>
<dbReference type="EMBL" id="KV441388">
    <property type="protein sequence ID" value="OAF61711.1"/>
    <property type="molecule type" value="Genomic_DNA"/>
</dbReference>
<dbReference type="GeneID" id="36284661"/>
<accession>A0A177AK94</accession>
<feature type="region of interest" description="Disordered" evidence="1">
    <location>
        <begin position="67"/>
        <end position="86"/>
    </location>
</feature>
<organism evidence="2">
    <name type="scientific">Pseudogymnoascus destructans</name>
    <dbReference type="NCBI Taxonomy" id="655981"/>
    <lineage>
        <taxon>Eukaryota</taxon>
        <taxon>Fungi</taxon>
        <taxon>Dikarya</taxon>
        <taxon>Ascomycota</taxon>
        <taxon>Pezizomycotina</taxon>
        <taxon>Leotiomycetes</taxon>
        <taxon>Thelebolales</taxon>
        <taxon>Thelebolaceae</taxon>
        <taxon>Pseudogymnoascus</taxon>
    </lineage>
</organism>
<protein>
    <submittedName>
        <fullName evidence="2">Uncharacterized protein</fullName>
    </submittedName>
</protein>
<dbReference type="OrthoDB" id="271745at2759"/>
<sequence>MLLTKPLTTLLSSSLSPPVSTLLLLTPTGHILSAASALPSSVLRARATLALQIWALYATNPSALADALPSTPTNPENPDEDEASEKAPAVSIVAVHLSAGTLVIRLLSCGLLVCGLNSPPAENETPAYTGTPTRSQRGARPNYQAQHFLAPGSPLEGVASSAVSDAGSVGTVGRRGNRELAVLRKRVEEVGKWLDEELGGFAMSEGI</sequence>